<evidence type="ECO:0000313" key="3">
    <source>
        <dbReference type="Proteomes" id="UP001396334"/>
    </source>
</evidence>
<proteinExistence type="predicted"/>
<evidence type="ECO:0000313" key="2">
    <source>
        <dbReference type="EMBL" id="KAK9045742.1"/>
    </source>
</evidence>
<evidence type="ECO:0000256" key="1">
    <source>
        <dbReference type="SAM" id="MobiDB-lite"/>
    </source>
</evidence>
<protein>
    <submittedName>
        <fullName evidence="2">Uncharacterized protein</fullName>
    </submittedName>
</protein>
<feature type="region of interest" description="Disordered" evidence="1">
    <location>
        <begin position="1"/>
        <end position="21"/>
    </location>
</feature>
<gene>
    <name evidence="2" type="ORF">V6N11_051650</name>
</gene>
<organism evidence="2 3">
    <name type="scientific">Hibiscus sabdariffa</name>
    <name type="common">roselle</name>
    <dbReference type="NCBI Taxonomy" id="183260"/>
    <lineage>
        <taxon>Eukaryota</taxon>
        <taxon>Viridiplantae</taxon>
        <taxon>Streptophyta</taxon>
        <taxon>Embryophyta</taxon>
        <taxon>Tracheophyta</taxon>
        <taxon>Spermatophyta</taxon>
        <taxon>Magnoliopsida</taxon>
        <taxon>eudicotyledons</taxon>
        <taxon>Gunneridae</taxon>
        <taxon>Pentapetalae</taxon>
        <taxon>rosids</taxon>
        <taxon>malvids</taxon>
        <taxon>Malvales</taxon>
        <taxon>Malvaceae</taxon>
        <taxon>Malvoideae</taxon>
        <taxon>Hibiscus</taxon>
    </lineage>
</organism>
<name>A0ABR2U8F0_9ROSI</name>
<keyword evidence="3" id="KW-1185">Reference proteome</keyword>
<accession>A0ABR2U8F0</accession>
<comment type="caution">
    <text evidence="2">The sequence shown here is derived from an EMBL/GenBank/DDBJ whole genome shotgun (WGS) entry which is preliminary data.</text>
</comment>
<dbReference type="Proteomes" id="UP001396334">
    <property type="component" value="Unassembled WGS sequence"/>
</dbReference>
<reference evidence="2 3" key="1">
    <citation type="journal article" date="2024" name="G3 (Bethesda)">
        <title>Genome assembly of Hibiscus sabdariffa L. provides insights into metabolisms of medicinal natural products.</title>
        <authorList>
            <person name="Kim T."/>
        </authorList>
    </citation>
    <scope>NUCLEOTIDE SEQUENCE [LARGE SCALE GENOMIC DNA]</scope>
    <source>
        <strain evidence="2">TK-2024</strain>
        <tissue evidence="2">Old leaves</tissue>
    </source>
</reference>
<dbReference type="EMBL" id="JBBPBN010000001">
    <property type="protein sequence ID" value="KAK9045742.1"/>
    <property type="molecule type" value="Genomic_DNA"/>
</dbReference>
<sequence length="66" mass="7354">MVLDGQSVTIDGGKDEGSEVKWPMPPRCSGYRAWDHGCMCGRLEDAAQELSVVLQILEWAWTPFSL</sequence>